<evidence type="ECO:0000259" key="5">
    <source>
        <dbReference type="PROSITE" id="PS51898"/>
    </source>
</evidence>
<dbReference type="PANTHER" id="PTHR30349">
    <property type="entry name" value="PHAGE INTEGRASE-RELATED"/>
    <property type="match status" value="1"/>
</dbReference>
<evidence type="ECO:0000259" key="6">
    <source>
        <dbReference type="PROSITE" id="PS51900"/>
    </source>
</evidence>
<comment type="similarity">
    <text evidence="1">Belongs to the 'phage' integrase family.</text>
</comment>
<name>A0A9E8M1X1_9BACI</name>
<dbReference type="InterPro" id="IPR002104">
    <property type="entry name" value="Integrase_catalytic"/>
</dbReference>
<dbReference type="EMBL" id="CP106877">
    <property type="protein sequence ID" value="WAA13385.1"/>
    <property type="molecule type" value="Genomic_DNA"/>
</dbReference>
<dbReference type="AlphaFoldDB" id="A0A9E8M1X1"/>
<reference evidence="7" key="1">
    <citation type="submission" date="2022-09" db="EMBL/GenBank/DDBJ databases">
        <title>Complete Genomes of Fervidibacillus albus and Fervidibacillus halotolerans isolated from tidal flat sediments.</title>
        <authorList>
            <person name="Kwon K.K."/>
            <person name="Yang S.-H."/>
            <person name="Park M.J."/>
            <person name="Oh H.-M."/>
        </authorList>
    </citation>
    <scope>NUCLEOTIDE SEQUENCE</scope>
    <source>
        <strain evidence="7">MEBiC13594</strain>
    </source>
</reference>
<dbReference type="InterPro" id="IPR044068">
    <property type="entry name" value="CB"/>
</dbReference>
<feature type="domain" description="Tyr recombinase" evidence="5">
    <location>
        <begin position="141"/>
        <end position="323"/>
    </location>
</feature>
<feature type="domain" description="Core-binding (CB)" evidence="6">
    <location>
        <begin position="17"/>
        <end position="120"/>
    </location>
</feature>
<dbReference type="KEGG" id="fhl:OE105_04535"/>
<dbReference type="GO" id="GO:0015074">
    <property type="term" value="P:DNA integration"/>
    <property type="evidence" value="ECO:0007669"/>
    <property type="project" value="InterPro"/>
</dbReference>
<dbReference type="Gene3D" id="1.10.150.130">
    <property type="match status" value="1"/>
</dbReference>
<keyword evidence="3" id="KW-0233">DNA recombination</keyword>
<evidence type="ECO:0000256" key="3">
    <source>
        <dbReference type="ARBA" id="ARBA00023172"/>
    </source>
</evidence>
<dbReference type="InterPro" id="IPR011010">
    <property type="entry name" value="DNA_brk_join_enz"/>
</dbReference>
<dbReference type="Gene3D" id="1.10.443.10">
    <property type="entry name" value="Intergrase catalytic core"/>
    <property type="match status" value="1"/>
</dbReference>
<organism evidence="7 8">
    <name type="scientific">Fervidibacillus halotolerans</name>
    <dbReference type="NCBI Taxonomy" id="2980027"/>
    <lineage>
        <taxon>Bacteria</taxon>
        <taxon>Bacillati</taxon>
        <taxon>Bacillota</taxon>
        <taxon>Bacilli</taxon>
        <taxon>Bacillales</taxon>
        <taxon>Bacillaceae</taxon>
        <taxon>Fervidibacillus</taxon>
    </lineage>
</organism>
<dbReference type="PROSITE" id="PS51900">
    <property type="entry name" value="CB"/>
    <property type="match status" value="1"/>
</dbReference>
<dbReference type="InterPro" id="IPR013762">
    <property type="entry name" value="Integrase-like_cat_sf"/>
</dbReference>
<dbReference type="Pfam" id="PF13102">
    <property type="entry name" value="Phage_int_SAM_5"/>
    <property type="match status" value="1"/>
</dbReference>
<dbReference type="RefSeq" id="WP_275421549.1">
    <property type="nucleotide sequence ID" value="NZ_CP106877.1"/>
</dbReference>
<dbReference type="InterPro" id="IPR010998">
    <property type="entry name" value="Integrase_recombinase_N"/>
</dbReference>
<evidence type="ECO:0000313" key="8">
    <source>
        <dbReference type="Proteomes" id="UP001164726"/>
    </source>
</evidence>
<protein>
    <submittedName>
        <fullName evidence="7">Tyrosine-type recombinase/integrase</fullName>
    </submittedName>
</protein>
<evidence type="ECO:0000256" key="2">
    <source>
        <dbReference type="ARBA" id="ARBA00023125"/>
    </source>
</evidence>
<dbReference type="PANTHER" id="PTHR30349:SF41">
    <property type="entry name" value="INTEGRASE_RECOMBINASE PROTEIN MJ0367-RELATED"/>
    <property type="match status" value="1"/>
</dbReference>
<dbReference type="PROSITE" id="PS51898">
    <property type="entry name" value="TYR_RECOMBINASE"/>
    <property type="match status" value="1"/>
</dbReference>
<keyword evidence="8" id="KW-1185">Reference proteome</keyword>
<dbReference type="Pfam" id="PF00589">
    <property type="entry name" value="Phage_integrase"/>
    <property type="match status" value="1"/>
</dbReference>
<dbReference type="GO" id="GO:0006310">
    <property type="term" value="P:DNA recombination"/>
    <property type="evidence" value="ECO:0007669"/>
    <property type="project" value="UniProtKB-KW"/>
</dbReference>
<evidence type="ECO:0000256" key="1">
    <source>
        <dbReference type="ARBA" id="ARBA00008857"/>
    </source>
</evidence>
<evidence type="ECO:0000256" key="4">
    <source>
        <dbReference type="PROSITE-ProRule" id="PRU01248"/>
    </source>
</evidence>
<proteinExistence type="inferred from homology"/>
<dbReference type="InterPro" id="IPR050090">
    <property type="entry name" value="Tyrosine_recombinase_XerCD"/>
</dbReference>
<dbReference type="Proteomes" id="UP001164726">
    <property type="component" value="Chromosome"/>
</dbReference>
<gene>
    <name evidence="7" type="ORF">OE105_04535</name>
</gene>
<dbReference type="GO" id="GO:0003677">
    <property type="term" value="F:DNA binding"/>
    <property type="evidence" value="ECO:0007669"/>
    <property type="project" value="UniProtKB-UniRule"/>
</dbReference>
<sequence length="346" mass="40983">MTKKRRKVNRNIGETSDNLDVLFKKFLEIKKAEGRAEKTINQYIENYRYFSEYLEKRNIPRLMSKMNKDVMRGYIVYMQNEIIKFEDHRFVLDKYKTVGLSPTTINTRLKTLRVMFKCLQDERLITKNPMDGVKNLRDQEKEIVVLSADELKRLLYSLNQRKYTEFRDYVLTMLLLDSMMRISEATGLKTTNFDYATRTVVVPAHAAKNRKARIIPIQEKTARLLRELIAENQTDFDSEYIFLTNNGSKMQPSHYRQRLTRYAERVGIQKKVHPHLIRHTAATMFLENGGDIRHLQKLLGHSDMRMVQRYTHLSNKALIEQHEKYSALNNVMSNLNKPRKIKRSNI</sequence>
<accession>A0A9E8M1X1</accession>
<dbReference type="SUPFAM" id="SSF56349">
    <property type="entry name" value="DNA breaking-rejoining enzymes"/>
    <property type="match status" value="1"/>
</dbReference>
<keyword evidence="2 4" id="KW-0238">DNA-binding</keyword>
<dbReference type="InterPro" id="IPR025269">
    <property type="entry name" value="SAM-like_dom"/>
</dbReference>
<evidence type="ECO:0000313" key="7">
    <source>
        <dbReference type="EMBL" id="WAA13385.1"/>
    </source>
</evidence>